<keyword evidence="4 5" id="KW-0472">Membrane</keyword>
<feature type="transmembrane region" description="Helical" evidence="5">
    <location>
        <begin position="228"/>
        <end position="253"/>
    </location>
</feature>
<comment type="subcellular location">
    <subcellularLocation>
        <location evidence="5">Cell membrane</location>
        <topology evidence="5">Multi-pass membrane protein</topology>
    </subcellularLocation>
    <subcellularLocation>
        <location evidence="1">Membrane</location>
        <topology evidence="1">Multi-pass membrane protein</topology>
    </subcellularLocation>
</comment>
<dbReference type="PANTHER" id="PTHR42729">
    <property type="entry name" value="OLIGO/DIPEPTIDE TRANSPORT, PERMEASE PROTEIN (DPPC-2)"/>
    <property type="match status" value="1"/>
</dbReference>
<dbReference type="InterPro" id="IPR035906">
    <property type="entry name" value="MetI-like_sf"/>
</dbReference>
<dbReference type="PROSITE" id="PS50928">
    <property type="entry name" value="ABC_TM1"/>
    <property type="match status" value="1"/>
</dbReference>
<dbReference type="InterPro" id="IPR000515">
    <property type="entry name" value="MetI-like"/>
</dbReference>
<keyword evidence="8" id="KW-1185">Reference proteome</keyword>
<name>A0ABY6HTE1_9ARCH</name>
<evidence type="ECO:0000313" key="7">
    <source>
        <dbReference type="EMBL" id="UYP46787.1"/>
    </source>
</evidence>
<evidence type="ECO:0000259" key="6">
    <source>
        <dbReference type="PROSITE" id="PS50928"/>
    </source>
</evidence>
<dbReference type="CDD" id="cd06261">
    <property type="entry name" value="TM_PBP2"/>
    <property type="match status" value="1"/>
</dbReference>
<feature type="transmembrane region" description="Helical" evidence="5">
    <location>
        <begin position="169"/>
        <end position="186"/>
    </location>
</feature>
<keyword evidence="2 5" id="KW-0812">Transmembrane</keyword>
<evidence type="ECO:0000256" key="4">
    <source>
        <dbReference type="ARBA" id="ARBA00023136"/>
    </source>
</evidence>
<keyword evidence="5" id="KW-0813">Transport</keyword>
<feature type="domain" description="ABC transmembrane type-1" evidence="6">
    <location>
        <begin position="107"/>
        <end position="298"/>
    </location>
</feature>
<feature type="transmembrane region" description="Helical" evidence="5">
    <location>
        <begin position="39"/>
        <end position="59"/>
    </location>
</feature>
<dbReference type="PANTHER" id="PTHR42729:SF1">
    <property type="entry name" value="OLIGO_DIPEPTIDE TRANSPORT, PERMEASE PROTEIN (DPPC-2)"/>
    <property type="match status" value="1"/>
</dbReference>
<comment type="similarity">
    <text evidence="5">Belongs to the binding-protein-dependent transport system permease family.</text>
</comment>
<accession>A0ABY6HTE1</accession>
<reference evidence="7" key="1">
    <citation type="submission" date="2022-09" db="EMBL/GenBank/DDBJ databases">
        <title>Actin cytoskeleton and complex cell architecture in an #Asgard archaeon.</title>
        <authorList>
            <person name="Ponce Toledo R.I."/>
            <person name="Schleper C."/>
            <person name="Rodrigues Oliveira T."/>
            <person name="Wollweber F."/>
            <person name="Xu J."/>
            <person name="Rittmann S."/>
            <person name="Klingl A."/>
            <person name="Pilhofer M."/>
        </authorList>
    </citation>
    <scope>NUCLEOTIDE SEQUENCE</scope>
    <source>
        <strain evidence="7">B-35</strain>
    </source>
</reference>
<organism evidence="7 8">
    <name type="scientific">Candidatus Lokiarchaeum ossiferum</name>
    <dbReference type="NCBI Taxonomy" id="2951803"/>
    <lineage>
        <taxon>Archaea</taxon>
        <taxon>Promethearchaeati</taxon>
        <taxon>Promethearchaeota</taxon>
        <taxon>Promethearchaeia</taxon>
        <taxon>Promethearchaeales</taxon>
        <taxon>Promethearchaeaceae</taxon>
        <taxon>Candidatus Lokiarchaeum</taxon>
    </lineage>
</organism>
<evidence type="ECO:0000256" key="5">
    <source>
        <dbReference type="RuleBase" id="RU363032"/>
    </source>
</evidence>
<evidence type="ECO:0000313" key="8">
    <source>
        <dbReference type="Proteomes" id="UP001208689"/>
    </source>
</evidence>
<dbReference type="SUPFAM" id="SSF161098">
    <property type="entry name" value="MetI-like"/>
    <property type="match status" value="1"/>
</dbReference>
<sequence length="312" mass="34956">MTEIAAEKIIQPDPNALTIKTLKTERKFELFLKRYKKQIIPLSIFLLVVLFAFIGSAVVGDPEYVYEVIIDGRSTGLPLFFAEPQSGLPLGTNQQGYSWFAVLLHSFKNSLKIGFTAGIVCVVIAVFVGLIGPFLGGAIDDFFVFITNIFLVFPVIPFILLLGTMMEKTSVLTIEIVIALFNWPWAARSIRSQVLSLRERDFVKVSKTSGLSEVKIAIVDIIPNMFSYIFLVFTILINVAILTEAGIAILGLGQSDMWTLGRMLDLDRKAHIIPGYYHLWIPTGLSLTLFLVLMYVINTNLTEVFNPRLREK</sequence>
<gene>
    <name evidence="7" type="ORF">NEF87_003072</name>
</gene>
<feature type="transmembrane region" description="Helical" evidence="5">
    <location>
        <begin position="274"/>
        <end position="297"/>
    </location>
</feature>
<evidence type="ECO:0000256" key="3">
    <source>
        <dbReference type="ARBA" id="ARBA00022989"/>
    </source>
</evidence>
<evidence type="ECO:0000256" key="2">
    <source>
        <dbReference type="ARBA" id="ARBA00022692"/>
    </source>
</evidence>
<dbReference type="Proteomes" id="UP001208689">
    <property type="component" value="Chromosome"/>
</dbReference>
<keyword evidence="3 5" id="KW-1133">Transmembrane helix</keyword>
<feature type="transmembrane region" description="Helical" evidence="5">
    <location>
        <begin position="113"/>
        <end position="136"/>
    </location>
</feature>
<proteinExistence type="inferred from homology"/>
<dbReference type="Gene3D" id="1.10.3720.10">
    <property type="entry name" value="MetI-like"/>
    <property type="match status" value="1"/>
</dbReference>
<dbReference type="Pfam" id="PF00528">
    <property type="entry name" value="BPD_transp_1"/>
    <property type="match status" value="1"/>
</dbReference>
<feature type="transmembrane region" description="Helical" evidence="5">
    <location>
        <begin position="142"/>
        <end position="162"/>
    </location>
</feature>
<evidence type="ECO:0000256" key="1">
    <source>
        <dbReference type="ARBA" id="ARBA00004141"/>
    </source>
</evidence>
<dbReference type="EMBL" id="CP104013">
    <property type="protein sequence ID" value="UYP46787.1"/>
    <property type="molecule type" value="Genomic_DNA"/>
</dbReference>
<protein>
    <recommendedName>
        <fullName evidence="6">ABC transmembrane type-1 domain-containing protein</fullName>
    </recommendedName>
</protein>